<reference evidence="2" key="1">
    <citation type="submission" date="2020-02" db="EMBL/GenBank/DDBJ databases">
        <authorList>
            <person name="Shen X.-R."/>
            <person name="Zhang Y.-X."/>
        </authorList>
    </citation>
    <scope>NUCLEOTIDE SEQUENCE</scope>
    <source>
        <strain evidence="2">SYP-B3998</strain>
    </source>
</reference>
<protein>
    <submittedName>
        <fullName evidence="2">Uncharacterized protein</fullName>
    </submittedName>
</protein>
<sequence>MKGFKIMVSSAFVVVSLLSATLAASAHPLINIQNYSTFNSYKVVLDQQSSYDWSHAHDQWELDDINKQYNADIAIAKVYFSGQGTGYPRVKLEP</sequence>
<evidence type="ECO:0000256" key="1">
    <source>
        <dbReference type="SAM" id="SignalP"/>
    </source>
</evidence>
<keyword evidence="1" id="KW-0732">Signal</keyword>
<proteinExistence type="predicted"/>
<feature type="signal peptide" evidence="1">
    <location>
        <begin position="1"/>
        <end position="26"/>
    </location>
</feature>
<dbReference type="RefSeq" id="WP_163946235.1">
    <property type="nucleotide sequence ID" value="NZ_JAAIKC010000003.1"/>
</dbReference>
<dbReference type="EMBL" id="JAAIKC010000003">
    <property type="protein sequence ID" value="NEW06715.1"/>
    <property type="molecule type" value="Genomic_DNA"/>
</dbReference>
<gene>
    <name evidence="2" type="ORF">GK047_11885</name>
</gene>
<comment type="caution">
    <text evidence="2">The sequence shown here is derived from an EMBL/GenBank/DDBJ whole genome shotgun (WGS) entry which is preliminary data.</text>
</comment>
<accession>A0A6G3ZX77</accession>
<feature type="chain" id="PRO_5026013202" evidence="1">
    <location>
        <begin position="27"/>
        <end position="94"/>
    </location>
</feature>
<name>A0A6G3ZX77_9BACL</name>
<evidence type="ECO:0000313" key="2">
    <source>
        <dbReference type="EMBL" id="NEW06715.1"/>
    </source>
</evidence>
<organism evidence="2">
    <name type="scientific">Paenibacillus sp. SYP-B3998</name>
    <dbReference type="NCBI Taxonomy" id="2678564"/>
    <lineage>
        <taxon>Bacteria</taxon>
        <taxon>Bacillati</taxon>
        <taxon>Bacillota</taxon>
        <taxon>Bacilli</taxon>
        <taxon>Bacillales</taxon>
        <taxon>Paenibacillaceae</taxon>
        <taxon>Paenibacillus</taxon>
    </lineage>
</organism>
<dbReference type="AlphaFoldDB" id="A0A6G3ZX77"/>